<name>A0A2P2PJE7_RHIMU</name>
<sequence>MSDIYHDHHDNDKSKLLNFKDTFYCFPVMANS</sequence>
<protein>
    <submittedName>
        <fullName evidence="1">Uncharacterized protein</fullName>
    </submittedName>
</protein>
<dbReference type="EMBL" id="GGEC01074343">
    <property type="protein sequence ID" value="MBX54827.1"/>
    <property type="molecule type" value="Transcribed_RNA"/>
</dbReference>
<evidence type="ECO:0000313" key="1">
    <source>
        <dbReference type="EMBL" id="MBX54827.1"/>
    </source>
</evidence>
<organism evidence="1">
    <name type="scientific">Rhizophora mucronata</name>
    <name type="common">Asiatic mangrove</name>
    <dbReference type="NCBI Taxonomy" id="61149"/>
    <lineage>
        <taxon>Eukaryota</taxon>
        <taxon>Viridiplantae</taxon>
        <taxon>Streptophyta</taxon>
        <taxon>Embryophyta</taxon>
        <taxon>Tracheophyta</taxon>
        <taxon>Spermatophyta</taxon>
        <taxon>Magnoliopsida</taxon>
        <taxon>eudicotyledons</taxon>
        <taxon>Gunneridae</taxon>
        <taxon>Pentapetalae</taxon>
        <taxon>rosids</taxon>
        <taxon>fabids</taxon>
        <taxon>Malpighiales</taxon>
        <taxon>Rhizophoraceae</taxon>
        <taxon>Rhizophora</taxon>
    </lineage>
</organism>
<proteinExistence type="predicted"/>
<dbReference type="AlphaFoldDB" id="A0A2P2PJE7"/>
<reference evidence="1" key="1">
    <citation type="submission" date="2018-02" db="EMBL/GenBank/DDBJ databases">
        <title>Rhizophora mucronata_Transcriptome.</title>
        <authorList>
            <person name="Meera S.P."/>
            <person name="Sreeshan A."/>
            <person name="Augustine A."/>
        </authorList>
    </citation>
    <scope>NUCLEOTIDE SEQUENCE</scope>
    <source>
        <tissue evidence="1">Leaf</tissue>
    </source>
</reference>
<accession>A0A2P2PJE7</accession>